<gene>
    <name evidence="2" type="ORF">POVCU2_0076740</name>
</gene>
<evidence type="ECO:0000313" key="2">
    <source>
        <dbReference type="EMBL" id="SBS92814.1"/>
    </source>
</evidence>
<organism evidence="2 3">
    <name type="scientific">Plasmodium ovale curtisi</name>
    <dbReference type="NCBI Taxonomy" id="864141"/>
    <lineage>
        <taxon>Eukaryota</taxon>
        <taxon>Sar</taxon>
        <taxon>Alveolata</taxon>
        <taxon>Apicomplexa</taxon>
        <taxon>Aconoidasida</taxon>
        <taxon>Haemosporida</taxon>
        <taxon>Plasmodiidae</taxon>
        <taxon>Plasmodium</taxon>
        <taxon>Plasmodium (Plasmodium)</taxon>
    </lineage>
</organism>
<dbReference type="VEuPathDB" id="PlasmoDB:PocGH01_00079800"/>
<name>A0A1A8WKY6_PLAOA</name>
<evidence type="ECO:0000313" key="3">
    <source>
        <dbReference type="Proteomes" id="UP000078560"/>
    </source>
</evidence>
<evidence type="ECO:0000256" key="1">
    <source>
        <dbReference type="SAM" id="Phobius"/>
    </source>
</evidence>
<proteinExistence type="predicted"/>
<dbReference type="AlphaFoldDB" id="A0A1A8WKY6"/>
<sequence>MMTFGEEDCKELIQSKGYGIIPKEISKLCVCFDTTITERERKCDCDELTKNDKLDAAILSFQGCSGYNMEIDSRIPSAFDFFTKPCYAESLKEILNSIESSVICNVDITSYKEQGQKMITMLGAVGGTFSGALGYVDMFKNMFSSSKNFFSEILDRFTGYSIMIPIGILIFILIVVIGIFYSIFKLFRCICSRSRKKDNVNNNEQMKFLQEQYNGTLRTNDQLNNYFLRYQKVT</sequence>
<reference evidence="3" key="1">
    <citation type="submission" date="2016-05" db="EMBL/GenBank/DDBJ databases">
        <authorList>
            <person name="Naeem Raeece"/>
        </authorList>
    </citation>
    <scope>NUCLEOTIDE SEQUENCE [LARGE SCALE GENOMIC DNA]</scope>
</reference>
<keyword evidence="1" id="KW-0472">Membrane</keyword>
<feature type="transmembrane region" description="Helical" evidence="1">
    <location>
        <begin position="159"/>
        <end position="187"/>
    </location>
</feature>
<protein>
    <submittedName>
        <fullName evidence="2">Uncharacterized protein</fullName>
    </submittedName>
</protein>
<keyword evidence="1" id="KW-1133">Transmembrane helix</keyword>
<dbReference type="EMBL" id="FLQU01001395">
    <property type="protein sequence ID" value="SBS92814.1"/>
    <property type="molecule type" value="Genomic_DNA"/>
</dbReference>
<keyword evidence="1" id="KW-0812">Transmembrane</keyword>
<dbReference type="Proteomes" id="UP000078560">
    <property type="component" value="Unassembled WGS sequence"/>
</dbReference>
<feature type="transmembrane region" description="Helical" evidence="1">
    <location>
        <begin position="119"/>
        <end position="139"/>
    </location>
</feature>
<accession>A0A1A8WKY6</accession>